<dbReference type="Proteomes" id="UP000046067">
    <property type="component" value="Unassembled WGS sequence"/>
</dbReference>
<proteinExistence type="predicted"/>
<protein>
    <submittedName>
        <fullName evidence="1">Uncharacterized protein</fullName>
    </submittedName>
</protein>
<dbReference type="AlphaFoldDB" id="A0A655WQB4"/>
<name>A0A655WQB4_VIBCL</name>
<reference evidence="1 2" key="1">
    <citation type="submission" date="2015-07" db="EMBL/GenBank/DDBJ databases">
        <authorList>
            <consortium name="Pathogen Informatics"/>
        </authorList>
    </citation>
    <scope>NUCLEOTIDE SEQUENCE [LARGE SCALE GENOMIC DNA]</scope>
    <source>
        <strain evidence="1 2">A325</strain>
    </source>
</reference>
<dbReference type="EMBL" id="CWQJ01000007">
    <property type="protein sequence ID" value="CSB96201.1"/>
    <property type="molecule type" value="Genomic_DNA"/>
</dbReference>
<organism evidence="1 2">
    <name type="scientific">Vibrio cholerae</name>
    <dbReference type="NCBI Taxonomy" id="666"/>
    <lineage>
        <taxon>Bacteria</taxon>
        <taxon>Pseudomonadati</taxon>
        <taxon>Pseudomonadota</taxon>
        <taxon>Gammaproteobacteria</taxon>
        <taxon>Vibrionales</taxon>
        <taxon>Vibrionaceae</taxon>
        <taxon>Vibrio</taxon>
    </lineage>
</organism>
<sequence>MPNFINCNAGESNEIAKFVCSDKEYIKIFDYLSKSYVYAYENANKYEVDHESFNMGKFDFWNDKFKTEPESLCHEIKDTLNSNIGDYFF</sequence>
<evidence type="ECO:0000313" key="1">
    <source>
        <dbReference type="EMBL" id="CSB96201.1"/>
    </source>
</evidence>
<accession>A0A655WQB4</accession>
<gene>
    <name evidence="1" type="ORF">ERS013201_01414</name>
</gene>
<evidence type="ECO:0000313" key="2">
    <source>
        <dbReference type="Proteomes" id="UP000046067"/>
    </source>
</evidence>